<evidence type="ECO:0000313" key="1">
    <source>
        <dbReference type="EMBL" id="JAP32485.1"/>
    </source>
</evidence>
<organism evidence="1">
    <name type="scientific">Solanum chacoense</name>
    <name type="common">Chaco potato</name>
    <dbReference type="NCBI Taxonomy" id="4108"/>
    <lineage>
        <taxon>Eukaryota</taxon>
        <taxon>Viridiplantae</taxon>
        <taxon>Streptophyta</taxon>
        <taxon>Embryophyta</taxon>
        <taxon>Tracheophyta</taxon>
        <taxon>Spermatophyta</taxon>
        <taxon>Magnoliopsida</taxon>
        <taxon>eudicotyledons</taxon>
        <taxon>Gunneridae</taxon>
        <taxon>Pentapetalae</taxon>
        <taxon>asterids</taxon>
        <taxon>lamiids</taxon>
        <taxon>Solanales</taxon>
        <taxon>Solanaceae</taxon>
        <taxon>Solanoideae</taxon>
        <taxon>Solaneae</taxon>
        <taxon>Solanum</taxon>
    </lineage>
</organism>
<sequence length="70" mass="7791">KHNLSSSSLHVKIFSVTSSRLLLPGDQKQNEKWTIIAKFSGVPSKVTLRLCLKSSISHTGINWRLCVCNP</sequence>
<dbReference type="AlphaFoldDB" id="A0A0V0IIN1"/>
<accession>A0A0V0IIN1</accession>
<feature type="non-terminal residue" evidence="1">
    <location>
        <position position="1"/>
    </location>
</feature>
<dbReference type="EMBL" id="GEDG01005983">
    <property type="protein sequence ID" value="JAP32485.1"/>
    <property type="molecule type" value="Transcribed_RNA"/>
</dbReference>
<proteinExistence type="predicted"/>
<name>A0A0V0IIN1_SOLCH</name>
<protein>
    <submittedName>
        <fullName evidence="1">Putative ovule protein</fullName>
    </submittedName>
</protein>
<reference evidence="1" key="1">
    <citation type="submission" date="2015-12" db="EMBL/GenBank/DDBJ databases">
        <title>Gene expression during late stages of embryo sac development: a critical building block for successful pollen-pistil interactions.</title>
        <authorList>
            <person name="Liu Y."/>
            <person name="Joly V."/>
            <person name="Sabar M."/>
            <person name="Matton D.P."/>
        </authorList>
    </citation>
    <scope>NUCLEOTIDE SEQUENCE</scope>
</reference>